<dbReference type="WBParaSite" id="HCON_00082850-00001">
    <property type="protein sequence ID" value="HCON_00082850-00001"/>
    <property type="gene ID" value="HCON_00082850"/>
</dbReference>
<sequence>MSVTGKEDVYESEDLPESEQFINNFAAKSTIDSTDNENIELIHLDIDAARKRFKDRTLNTRNIDFSDSIAKRRGKSYGSSMYVLEVVGKDYGEPETTDQKYNRIAIEIDELAQQLQEDSAKSNSTVNESSIAALADELKAVKVSKVSGGVRASKENEAPTKTSTSPDGKLLSLEQRLHVRFRLDVLNPSYIEGMETKLNSIISKLDQVDDKRQKSVDGEMETKVNDLLELMSKWDVVCAAMPSNLKKLQGLHRLHEQAQHFSERLSQLVGVRDQIEKAIAADRMAMCELQVKAKEDISALLGQVTNLEERLKKIEKK</sequence>
<dbReference type="InterPro" id="IPR028133">
    <property type="entry name" value="Dynamitin"/>
</dbReference>
<evidence type="ECO:0000313" key="7">
    <source>
        <dbReference type="Proteomes" id="UP000025227"/>
    </source>
</evidence>
<dbReference type="PANTHER" id="PTHR15346">
    <property type="entry name" value="DYNACTIN SUBUNIT"/>
    <property type="match status" value="1"/>
</dbReference>
<dbReference type="AlphaFoldDB" id="A0A7I5E9C3"/>
<evidence type="ECO:0000256" key="4">
    <source>
        <dbReference type="ARBA" id="ARBA00023017"/>
    </source>
</evidence>
<evidence type="ECO:0000256" key="3">
    <source>
        <dbReference type="ARBA" id="ARBA00022490"/>
    </source>
</evidence>
<evidence type="ECO:0000256" key="1">
    <source>
        <dbReference type="ARBA" id="ARBA00004496"/>
    </source>
</evidence>
<dbReference type="GO" id="GO:0030286">
    <property type="term" value="C:dynein complex"/>
    <property type="evidence" value="ECO:0007669"/>
    <property type="project" value="UniProtKB-KW"/>
</dbReference>
<evidence type="ECO:0000256" key="5">
    <source>
        <dbReference type="SAM" id="Coils"/>
    </source>
</evidence>
<dbReference type="Proteomes" id="UP000025227">
    <property type="component" value="Unplaced"/>
</dbReference>
<dbReference type="OrthoDB" id="4977at2759"/>
<keyword evidence="4" id="KW-0243">Dynein</keyword>
<dbReference type="GO" id="GO:0005737">
    <property type="term" value="C:cytoplasm"/>
    <property type="evidence" value="ECO:0007669"/>
    <property type="project" value="UniProtKB-SubCell"/>
</dbReference>
<protein>
    <submittedName>
        <fullName evidence="8">Dynactin subunit 2</fullName>
    </submittedName>
</protein>
<dbReference type="GO" id="GO:0007017">
    <property type="term" value="P:microtubule-based process"/>
    <property type="evidence" value="ECO:0007669"/>
    <property type="project" value="InterPro"/>
</dbReference>
<proteinExistence type="inferred from homology"/>
<dbReference type="Pfam" id="PF04912">
    <property type="entry name" value="Dynamitin"/>
    <property type="match status" value="2"/>
</dbReference>
<keyword evidence="5" id="KW-0175">Coiled coil</keyword>
<name>A0A7I5E9C3_HAECO</name>
<evidence type="ECO:0000256" key="6">
    <source>
        <dbReference type="SAM" id="MobiDB-lite"/>
    </source>
</evidence>
<feature type="region of interest" description="Disordered" evidence="6">
    <location>
        <begin position="149"/>
        <end position="168"/>
    </location>
</feature>
<evidence type="ECO:0000256" key="2">
    <source>
        <dbReference type="ARBA" id="ARBA00006176"/>
    </source>
</evidence>
<comment type="similarity">
    <text evidence="2">Belongs to the dynactin subunit 2 family.</text>
</comment>
<organism evidence="7 8">
    <name type="scientific">Haemonchus contortus</name>
    <name type="common">Barber pole worm</name>
    <dbReference type="NCBI Taxonomy" id="6289"/>
    <lineage>
        <taxon>Eukaryota</taxon>
        <taxon>Metazoa</taxon>
        <taxon>Ecdysozoa</taxon>
        <taxon>Nematoda</taxon>
        <taxon>Chromadorea</taxon>
        <taxon>Rhabditida</taxon>
        <taxon>Rhabditina</taxon>
        <taxon>Rhabditomorpha</taxon>
        <taxon>Strongyloidea</taxon>
        <taxon>Trichostrongylidae</taxon>
        <taxon>Haemonchus</taxon>
    </lineage>
</organism>
<accession>A0A7I5E9C3</accession>
<reference evidence="8" key="1">
    <citation type="submission" date="2020-12" db="UniProtKB">
        <authorList>
            <consortium name="WormBaseParasite"/>
        </authorList>
    </citation>
    <scope>IDENTIFICATION</scope>
    <source>
        <strain evidence="8">MHco3</strain>
    </source>
</reference>
<feature type="coiled-coil region" evidence="5">
    <location>
        <begin position="290"/>
        <end position="317"/>
    </location>
</feature>
<keyword evidence="7" id="KW-1185">Reference proteome</keyword>
<evidence type="ECO:0000313" key="8">
    <source>
        <dbReference type="WBParaSite" id="HCON_00082850-00001"/>
    </source>
</evidence>
<dbReference type="OMA" id="LMQKWDV"/>
<keyword evidence="3" id="KW-0963">Cytoplasm</keyword>
<comment type="subcellular location">
    <subcellularLocation>
        <location evidence="1">Cytoplasm</location>
    </subcellularLocation>
</comment>
<dbReference type="GO" id="GO:0005869">
    <property type="term" value="C:dynactin complex"/>
    <property type="evidence" value="ECO:0007669"/>
    <property type="project" value="InterPro"/>
</dbReference>